<evidence type="ECO:0000313" key="3">
    <source>
        <dbReference type="EMBL" id="EHL13569.1"/>
    </source>
</evidence>
<dbReference type="RefSeq" id="WP_009537711.1">
    <property type="nucleotide sequence ID" value="NZ_JH414506.1"/>
</dbReference>
<evidence type="ECO:0000256" key="1">
    <source>
        <dbReference type="SAM" id="Phobius"/>
    </source>
</evidence>
<dbReference type="InterPro" id="IPR023346">
    <property type="entry name" value="Lysozyme-like_dom_sf"/>
</dbReference>
<dbReference type="SUPFAM" id="SSF53955">
    <property type="entry name" value="Lysozyme-like"/>
    <property type="match status" value="1"/>
</dbReference>
<keyword evidence="1" id="KW-0812">Transmembrane</keyword>
<gene>
    <name evidence="3" type="ORF">HMPREF9624_02048</name>
</gene>
<feature type="transmembrane region" description="Helical" evidence="1">
    <location>
        <begin position="29"/>
        <end position="50"/>
    </location>
</feature>
<dbReference type="InterPro" id="IPR009732">
    <property type="entry name" value="DUF1304"/>
</dbReference>
<dbReference type="PANTHER" id="PTHR38446:SF1">
    <property type="entry name" value="BLL0914 PROTEIN"/>
    <property type="match status" value="1"/>
</dbReference>
<dbReference type="PANTHER" id="PTHR38446">
    <property type="entry name" value="BLL0914 PROTEIN"/>
    <property type="match status" value="1"/>
</dbReference>
<dbReference type="Pfam" id="PF13702">
    <property type="entry name" value="Lysozyme_like"/>
    <property type="match status" value="1"/>
</dbReference>
<feature type="transmembrane region" description="Helical" evidence="1">
    <location>
        <begin position="229"/>
        <end position="247"/>
    </location>
</feature>
<dbReference type="Proteomes" id="UP000003527">
    <property type="component" value="Unassembled WGS sequence"/>
</dbReference>
<organism evidence="3 4">
    <name type="scientific">Oribacterium asaccharolyticum ACB7</name>
    <dbReference type="NCBI Taxonomy" id="796944"/>
    <lineage>
        <taxon>Bacteria</taxon>
        <taxon>Bacillati</taxon>
        <taxon>Bacillota</taxon>
        <taxon>Clostridia</taxon>
        <taxon>Lachnospirales</taxon>
        <taxon>Lachnospiraceae</taxon>
        <taxon>Oribacterium</taxon>
    </lineage>
</organism>
<comment type="caution">
    <text evidence="3">The sequence shown here is derived from an EMBL/GenBank/DDBJ whole genome shotgun (WGS) entry which is preliminary data.</text>
</comment>
<dbReference type="InterPro" id="IPR047194">
    <property type="entry name" value="CwlT-like_lysozyme"/>
</dbReference>
<keyword evidence="4" id="KW-1185">Reference proteome</keyword>
<evidence type="ECO:0000313" key="4">
    <source>
        <dbReference type="Proteomes" id="UP000003527"/>
    </source>
</evidence>
<dbReference type="Gene3D" id="1.10.530.10">
    <property type="match status" value="1"/>
</dbReference>
<dbReference type="HOGENOM" id="CLU_873884_0_0_9"/>
<accession>G9WSI2</accession>
<dbReference type="EMBL" id="AFZD01000006">
    <property type="protein sequence ID" value="EHL13569.1"/>
    <property type="molecule type" value="Genomic_DNA"/>
</dbReference>
<protein>
    <recommendedName>
        <fullName evidence="2">CwlT-like lysozyme domain-containing protein</fullName>
    </recommendedName>
</protein>
<dbReference type="CDD" id="cd16891">
    <property type="entry name" value="CwlT-like"/>
    <property type="match status" value="1"/>
</dbReference>
<keyword evidence="1" id="KW-1133">Transmembrane helix</keyword>
<reference evidence="3 4" key="1">
    <citation type="submission" date="2011-08" db="EMBL/GenBank/DDBJ databases">
        <title>The Genome Sequence of Oribacterium sp. ACB7.</title>
        <authorList>
            <consortium name="The Broad Institute Genome Sequencing Platform"/>
            <person name="Earl A."/>
            <person name="Ward D."/>
            <person name="Feldgarden M."/>
            <person name="Gevers D."/>
            <person name="Sizova M."/>
            <person name="Hazen A."/>
            <person name="Epstein S."/>
            <person name="Young S.K."/>
            <person name="Zeng Q."/>
            <person name="Gargeya S."/>
            <person name="Fitzgerald M."/>
            <person name="Haas B."/>
            <person name="Abouelleil A."/>
            <person name="Alvarado L."/>
            <person name="Arachchi H.M."/>
            <person name="Berlin A."/>
            <person name="Brown A."/>
            <person name="Chapman S.B."/>
            <person name="Chen Z."/>
            <person name="Dunbar C."/>
            <person name="Freedman E."/>
            <person name="Gearin G."/>
            <person name="Gellesch M."/>
            <person name="Goldberg J."/>
            <person name="Griggs A."/>
            <person name="Gujja S."/>
            <person name="Heiman D."/>
            <person name="Howarth C."/>
            <person name="Larson L."/>
            <person name="Lui A."/>
            <person name="MacDonald P.J.P."/>
            <person name="Montmayeur A."/>
            <person name="Murphy C."/>
            <person name="Neiman D."/>
            <person name="Pearson M."/>
            <person name="Priest M."/>
            <person name="Roberts A."/>
            <person name="Saif S."/>
            <person name="Shea T."/>
            <person name="Shenoy N."/>
            <person name="Sisk P."/>
            <person name="Stolte C."/>
            <person name="Sykes S."/>
            <person name="Wortman J."/>
            <person name="Nusbaum C."/>
            <person name="Birren B."/>
        </authorList>
    </citation>
    <scope>NUCLEOTIDE SEQUENCE [LARGE SCALE GENOMIC DNA]</scope>
    <source>
        <strain evidence="3 4">ACB7</strain>
    </source>
</reference>
<evidence type="ECO:0000259" key="2">
    <source>
        <dbReference type="Pfam" id="PF13702"/>
    </source>
</evidence>
<sequence length="347" mass="39803">MKGKRRHGRGNWWLKILVQHKKSTEKEKFFRSALAVLAVFFTFALLIFLYRKQNVYRWHFPKTVLQHKEMLERVAKEKGLSADLEVLYAIMNVESGGRLKDVMQSSESMGLPVNTLDTEDSIEQGLSYYKELKTKAGELSLDEKSVWQAYNYGIGFLYYVKENGGMYQDSLAESFAKDLSGGKTVPYRNKIAIQENGGYRYQYGNMFYARLIKENIEKNREKNKMEFSIVNKMLMSCSAVLFLYIMLLESFMTDSESTARVFKMSVRDLRGKNLNTLFKNQGIYNGLLGIALLYGTYRPGGNIELSVVILSMMFLVAVYGGLSSDKTIILKQGGLPFLSLVSLFLRW</sequence>
<dbReference type="PATRIC" id="fig|796944.3.peg.565"/>
<proteinExistence type="predicted"/>
<dbReference type="Pfam" id="PF06993">
    <property type="entry name" value="DUF1304"/>
    <property type="match status" value="1"/>
</dbReference>
<feature type="domain" description="CwlT-like lysozyme" evidence="2">
    <location>
        <begin position="62"/>
        <end position="215"/>
    </location>
</feature>
<feature type="transmembrane region" description="Helical" evidence="1">
    <location>
        <begin position="304"/>
        <end position="322"/>
    </location>
</feature>
<keyword evidence="1" id="KW-0472">Membrane</keyword>
<name>G9WSI2_9FIRM</name>
<dbReference type="AlphaFoldDB" id="G9WSI2"/>